<evidence type="ECO:0000256" key="1">
    <source>
        <dbReference type="ARBA" id="ARBA00004141"/>
    </source>
</evidence>
<reference evidence="8" key="1">
    <citation type="submission" date="2021-03" db="EMBL/GenBank/DDBJ databases">
        <authorList>
            <person name="Tagirdzhanova G."/>
        </authorList>
    </citation>
    <scope>NUCLEOTIDE SEQUENCE</scope>
</reference>
<feature type="compositionally biased region" description="Polar residues" evidence="6">
    <location>
        <begin position="1"/>
        <end position="11"/>
    </location>
</feature>
<keyword evidence="4 7" id="KW-1133">Transmembrane helix</keyword>
<dbReference type="InterPro" id="IPR029058">
    <property type="entry name" value="AB_hydrolase_fold"/>
</dbReference>
<feature type="compositionally biased region" description="Low complexity" evidence="6">
    <location>
        <begin position="867"/>
        <end position="886"/>
    </location>
</feature>
<dbReference type="PANTHER" id="PTHR17920">
    <property type="entry name" value="TRANSMEMBRANE AND COILED-COIL DOMAIN-CONTAINING PROTEIN 4 TMCO4"/>
    <property type="match status" value="1"/>
</dbReference>
<protein>
    <recommendedName>
        <fullName evidence="10">DUF726-domain-containing protein</fullName>
    </recommendedName>
</protein>
<feature type="transmembrane region" description="Helical" evidence="7">
    <location>
        <begin position="485"/>
        <end position="505"/>
    </location>
</feature>
<dbReference type="GO" id="GO:0016020">
    <property type="term" value="C:membrane"/>
    <property type="evidence" value="ECO:0007669"/>
    <property type="project" value="UniProtKB-SubCell"/>
</dbReference>
<feature type="transmembrane region" description="Helical" evidence="7">
    <location>
        <begin position="347"/>
        <end position="365"/>
    </location>
</feature>
<dbReference type="Proteomes" id="UP000664169">
    <property type="component" value="Unassembled WGS sequence"/>
</dbReference>
<evidence type="ECO:0000256" key="5">
    <source>
        <dbReference type="ARBA" id="ARBA00023136"/>
    </source>
</evidence>
<evidence type="ECO:0000256" key="6">
    <source>
        <dbReference type="SAM" id="MobiDB-lite"/>
    </source>
</evidence>
<dbReference type="Pfam" id="PF05277">
    <property type="entry name" value="DUF726"/>
    <property type="match status" value="1"/>
</dbReference>
<comment type="similarity">
    <text evidence="2">Belongs to the TMCO4 family.</text>
</comment>
<evidence type="ECO:0008006" key="10">
    <source>
        <dbReference type="Google" id="ProtNLM"/>
    </source>
</evidence>
<evidence type="ECO:0000256" key="7">
    <source>
        <dbReference type="SAM" id="Phobius"/>
    </source>
</evidence>
<name>A0A8H3FUX3_9LECA</name>
<feature type="compositionally biased region" description="Basic and acidic residues" evidence="6">
    <location>
        <begin position="16"/>
        <end position="38"/>
    </location>
</feature>
<keyword evidence="3 7" id="KW-0812">Transmembrane</keyword>
<evidence type="ECO:0000256" key="4">
    <source>
        <dbReference type="ARBA" id="ARBA00022989"/>
    </source>
</evidence>
<dbReference type="PANTHER" id="PTHR17920:SF22">
    <property type="entry name" value="DUF726 DOMAIN PROTEIN (AFU_ORTHOLOGUE AFUA_2G12860)"/>
    <property type="match status" value="1"/>
</dbReference>
<feature type="region of interest" description="Disordered" evidence="6">
    <location>
        <begin position="673"/>
        <end position="701"/>
    </location>
</feature>
<evidence type="ECO:0000256" key="2">
    <source>
        <dbReference type="ARBA" id="ARBA00009824"/>
    </source>
</evidence>
<gene>
    <name evidence="8" type="ORF">GOMPHAMPRED_005467</name>
</gene>
<dbReference type="EMBL" id="CAJPDQ010000033">
    <property type="protein sequence ID" value="CAF9929729.1"/>
    <property type="molecule type" value="Genomic_DNA"/>
</dbReference>
<comment type="subcellular location">
    <subcellularLocation>
        <location evidence="1">Membrane</location>
        <topology evidence="1">Multi-pass membrane protein</topology>
    </subcellularLocation>
</comment>
<evidence type="ECO:0000256" key="3">
    <source>
        <dbReference type="ARBA" id="ARBA00022692"/>
    </source>
</evidence>
<keyword evidence="9" id="KW-1185">Reference proteome</keyword>
<feature type="compositionally biased region" description="Basic and acidic residues" evidence="6">
    <location>
        <begin position="673"/>
        <end position="687"/>
    </location>
</feature>
<evidence type="ECO:0000313" key="9">
    <source>
        <dbReference type="Proteomes" id="UP000664169"/>
    </source>
</evidence>
<proteinExistence type="inferred from homology"/>
<comment type="caution">
    <text evidence="8">The sequence shown here is derived from an EMBL/GenBank/DDBJ whole genome shotgun (WGS) entry which is preliminary data.</text>
</comment>
<dbReference type="InterPro" id="IPR007941">
    <property type="entry name" value="DUF726"/>
</dbReference>
<sequence length="901" mass="97255">MATQAHSQVVTANDVPSREEQVSREHAAKEKAAQKSDEDSLTTILTLAQRTSLIVLLAAATASMRDNISATFDATATDSRDLSSDTHFSQDEKIMNPNIDPGTVDVEAHDRQKEMIMLREKELSAPKMQELKKDLLAWFDQWREAVIARVGEVLKRKKDARQVLEEESSNIAVVKPKVPANVKQKVNPKDERDNYSESIAEKADEILRRLYPMVETPLAELDEAKRILIMHAMLLIMLSLKNYAAPSRALQLYLVNSLKLPVVVLDEDEIKTAQGLLESTQGLSGDAETQKHAAAAEHTKKWKIGLATVAGAALVGVTGGMAAPLVAAGVGSVMGGLGLGATAAAGYLGSVAGSSLVIGGLFGAYGGKMTGKMMDNYAREVSDFAFIPLHQPEAYRAHFFHGKSEDEAGKQSAALRRLRVTIGISGWLTEKEEVVSPWRVLSQQTEVFALRWELESLLSLGNAMSAMISTAAWHYAKKEIISRTILADMMAAFWPLGLLQLGRLVDNPFSIAKVRAEKAGAVLADALINKAQGERPVTLIGYSLGARLIYSCLLSLAARKAFGLIDSVVLIGSPIASESKDWRAMRSVVSGRLVNVFSQNDYILGFLYRTSSIQLGVAGLQEIQGVHGVENVDVSDLVSGHLKYQYLVGAILHKIGFEDLDPQALKQEEEAFQKMEEEERQRIEQLKNKVPSSIPGADYLKGNSKNEVAQTQENEHGQNASVDTTAVANAADQEVDKLQTDVHEKTQKSLLSRGMEYLSIGQDRKKEEASNSATADTPDGGYLGFVKNALPSRGTEAGVEKPEEQSSTSANTGYLDHIKASFPLGVGKSKSKENTATSLADPNAEPGQEEEGYGTAPKGKSYLEMVSDGGASVGSAASGLFSSAKSRLGRGPMTGNKQGDS</sequence>
<dbReference type="SUPFAM" id="SSF53474">
    <property type="entry name" value="alpha/beta-Hydrolases"/>
    <property type="match status" value="1"/>
</dbReference>
<keyword evidence="5 7" id="KW-0472">Membrane</keyword>
<feature type="region of interest" description="Disordered" evidence="6">
    <location>
        <begin position="1"/>
        <end position="39"/>
    </location>
</feature>
<evidence type="ECO:0000313" key="8">
    <source>
        <dbReference type="EMBL" id="CAF9929729.1"/>
    </source>
</evidence>
<dbReference type="AlphaFoldDB" id="A0A8H3FUX3"/>
<feature type="transmembrane region" description="Helical" evidence="7">
    <location>
        <begin position="304"/>
        <end position="327"/>
    </location>
</feature>
<organism evidence="8 9">
    <name type="scientific">Gomphillus americanus</name>
    <dbReference type="NCBI Taxonomy" id="1940652"/>
    <lineage>
        <taxon>Eukaryota</taxon>
        <taxon>Fungi</taxon>
        <taxon>Dikarya</taxon>
        <taxon>Ascomycota</taxon>
        <taxon>Pezizomycotina</taxon>
        <taxon>Lecanoromycetes</taxon>
        <taxon>OSLEUM clade</taxon>
        <taxon>Ostropomycetidae</taxon>
        <taxon>Ostropales</taxon>
        <taxon>Graphidaceae</taxon>
        <taxon>Gomphilloideae</taxon>
        <taxon>Gomphillus</taxon>
    </lineage>
</organism>
<accession>A0A8H3FUX3</accession>
<feature type="region of interest" description="Disordered" evidence="6">
    <location>
        <begin position="762"/>
        <end position="901"/>
    </location>
</feature>
<dbReference type="OrthoDB" id="277931at2759"/>